<dbReference type="KEGG" id="ahm:TL08_27010"/>
<evidence type="ECO:0000313" key="3">
    <source>
        <dbReference type="Proteomes" id="UP000095210"/>
    </source>
</evidence>
<dbReference type="AlphaFoldDB" id="A0AAC9HX99"/>
<dbReference type="Pfam" id="PF13630">
    <property type="entry name" value="SdpI"/>
    <property type="match status" value="1"/>
</dbReference>
<organism evidence="2 3">
    <name type="scientific">Actinoalloteichus hymeniacidonis</name>
    <dbReference type="NCBI Taxonomy" id="340345"/>
    <lineage>
        <taxon>Bacteria</taxon>
        <taxon>Bacillati</taxon>
        <taxon>Actinomycetota</taxon>
        <taxon>Actinomycetes</taxon>
        <taxon>Pseudonocardiales</taxon>
        <taxon>Pseudonocardiaceae</taxon>
        <taxon>Actinoalloteichus</taxon>
    </lineage>
</organism>
<evidence type="ECO:0000313" key="2">
    <source>
        <dbReference type="EMBL" id="AOS66170.1"/>
    </source>
</evidence>
<dbReference type="InterPro" id="IPR025962">
    <property type="entry name" value="SdpI/YhfL"/>
</dbReference>
<evidence type="ECO:0000256" key="1">
    <source>
        <dbReference type="SAM" id="Phobius"/>
    </source>
</evidence>
<dbReference type="EMBL" id="CP014859">
    <property type="protein sequence ID" value="AOS66170.1"/>
    <property type="molecule type" value="Genomic_DNA"/>
</dbReference>
<keyword evidence="3" id="KW-1185">Reference proteome</keyword>
<feature type="transmembrane region" description="Helical" evidence="1">
    <location>
        <begin position="78"/>
        <end position="100"/>
    </location>
</feature>
<proteinExistence type="predicted"/>
<keyword evidence="1" id="KW-0472">Membrane</keyword>
<accession>A0AAC9HX99</accession>
<reference evidence="3" key="1">
    <citation type="submission" date="2016-03" db="EMBL/GenBank/DDBJ databases">
        <title>Complete genome sequence of the type strain Actinoalloteichus hymeniacidonis DSM 45092.</title>
        <authorList>
            <person name="Schaffert L."/>
            <person name="Albersmeier A."/>
            <person name="Winkler A."/>
            <person name="Kalinowski J."/>
            <person name="Zotchev S."/>
            <person name="Ruckert C."/>
        </authorList>
    </citation>
    <scope>NUCLEOTIDE SEQUENCE [LARGE SCALE GENOMIC DNA]</scope>
    <source>
        <strain evidence="3">HPA177(T) (DSM 45092(T))</strain>
    </source>
</reference>
<protein>
    <submittedName>
        <fullName evidence="2">SdpI/YhfL protein family</fullName>
    </submittedName>
</protein>
<keyword evidence="1" id="KW-1133">Transmembrane helix</keyword>
<sequence length="157" mass="15568">MTNAESSQGFVQAATAEAGTVPLPIVVAVSVVLILVGAALAVIGWRGLQEKLPRNRFAGVRTPATLRSDEAFRVGNRAAGLPTMVSGVIGILTAVALLGLSGPAQWVALAIGVLGVFGLVAAGGVLGTRAAALVPDKPARKIGCAGQCCGSNVCGIA</sequence>
<name>A0AAC9HX99_9PSEU</name>
<feature type="transmembrane region" description="Helical" evidence="1">
    <location>
        <begin position="106"/>
        <end position="132"/>
    </location>
</feature>
<keyword evidence="1" id="KW-0812">Transmembrane</keyword>
<dbReference type="Proteomes" id="UP000095210">
    <property type="component" value="Chromosome"/>
</dbReference>
<dbReference type="RefSeq" id="WP_311734441.1">
    <property type="nucleotide sequence ID" value="NZ_CP014859.1"/>
</dbReference>
<feature type="transmembrane region" description="Helical" evidence="1">
    <location>
        <begin position="25"/>
        <end position="48"/>
    </location>
</feature>
<gene>
    <name evidence="2" type="ORF">TL08_27010</name>
</gene>